<dbReference type="EMBL" id="QXGH01000010">
    <property type="protein sequence ID" value="RHW28287.1"/>
    <property type="molecule type" value="Genomic_DNA"/>
</dbReference>
<comment type="caution">
    <text evidence="4">The sequence shown here is derived from an EMBL/GenBank/DDBJ whole genome shotgun (WGS) entry which is preliminary data.</text>
</comment>
<dbReference type="RefSeq" id="WP_118923163.1">
    <property type="nucleotide sequence ID" value="NZ_QXGH01000010.1"/>
</dbReference>
<proteinExistence type="predicted"/>
<accession>A0A417Y6T5</accession>
<evidence type="ECO:0000313" key="5">
    <source>
        <dbReference type="Proteomes" id="UP000283644"/>
    </source>
</evidence>
<dbReference type="Pfam" id="PF01476">
    <property type="entry name" value="LysM"/>
    <property type="match status" value="1"/>
</dbReference>
<dbReference type="Gene3D" id="3.10.350.10">
    <property type="entry name" value="LysM domain"/>
    <property type="match status" value="1"/>
</dbReference>
<dbReference type="OrthoDB" id="8444614at2"/>
<feature type="region of interest" description="Disordered" evidence="1">
    <location>
        <begin position="256"/>
        <end position="352"/>
    </location>
</feature>
<keyword evidence="2" id="KW-0812">Transmembrane</keyword>
<name>A0A417Y6T5_9ACTN</name>
<evidence type="ECO:0000256" key="1">
    <source>
        <dbReference type="SAM" id="MobiDB-lite"/>
    </source>
</evidence>
<dbReference type="InterPro" id="IPR036779">
    <property type="entry name" value="LysM_dom_sf"/>
</dbReference>
<feature type="compositionally biased region" description="Low complexity" evidence="1">
    <location>
        <begin position="333"/>
        <end position="345"/>
    </location>
</feature>
<dbReference type="AlphaFoldDB" id="A0A417Y6T5"/>
<keyword evidence="2" id="KW-0472">Membrane</keyword>
<dbReference type="CDD" id="cd00118">
    <property type="entry name" value="LysM"/>
    <property type="match status" value="1"/>
</dbReference>
<feature type="compositionally biased region" description="Basic and acidic residues" evidence="1">
    <location>
        <begin position="285"/>
        <end position="302"/>
    </location>
</feature>
<dbReference type="PANTHER" id="PTHR34700:SF4">
    <property type="entry name" value="PHAGE-LIKE ELEMENT PBSX PROTEIN XKDP"/>
    <property type="match status" value="1"/>
</dbReference>
<keyword evidence="5" id="KW-1185">Reference proteome</keyword>
<dbReference type="PANTHER" id="PTHR34700">
    <property type="entry name" value="POTASSIUM BINDING PROTEIN KBP"/>
    <property type="match status" value="1"/>
</dbReference>
<evidence type="ECO:0000313" key="4">
    <source>
        <dbReference type="EMBL" id="RHW28287.1"/>
    </source>
</evidence>
<feature type="transmembrane region" description="Helical" evidence="2">
    <location>
        <begin position="94"/>
        <end position="113"/>
    </location>
</feature>
<evidence type="ECO:0000259" key="3">
    <source>
        <dbReference type="PROSITE" id="PS51782"/>
    </source>
</evidence>
<dbReference type="PROSITE" id="PS51782">
    <property type="entry name" value="LYSM"/>
    <property type="match status" value="1"/>
</dbReference>
<feature type="transmembrane region" description="Helical" evidence="2">
    <location>
        <begin position="49"/>
        <end position="73"/>
    </location>
</feature>
<feature type="domain" description="LysM" evidence="3">
    <location>
        <begin position="216"/>
        <end position="272"/>
    </location>
</feature>
<dbReference type="InterPro" id="IPR018392">
    <property type="entry name" value="LysM"/>
</dbReference>
<feature type="transmembrane region" description="Helical" evidence="2">
    <location>
        <begin position="7"/>
        <end position="29"/>
    </location>
</feature>
<evidence type="ECO:0000256" key="2">
    <source>
        <dbReference type="SAM" id="Phobius"/>
    </source>
</evidence>
<gene>
    <name evidence="4" type="ORF">D0Z08_04740</name>
</gene>
<sequence>MSRLVRGIGALLALIALVVGTPLALLSWVGNPWPHGGWAEVQLLTNRTMIGGLAALGWALWVQMVACILIEAVATVRGISADRVRFALGGQQDLARILVTSVAALGIGASTLAQDHTAAVAAPHAPVGHAQVHDQTDRALERGSQITAEAPTTVWKLAETHLGDGGRWQELIDLNRGLVMSDGSTFTQATQTIPTGTTFRLPAGAQLQAETAPAGGDYTVKPNDTLWDIAGRELDDPTRYMELFEASKGVVQPGGAHLVDPDHIEPGWTITVPGGVDEVSPQPDHQPDEKPGHRGGGRDHAPSENQQAPQHGEGEDRGQLPESPPVTQPGVAPPAETTPETPPVADVDEADAGDDSVLDAPWVLPGLTGGGVLLAGALFIGLQQRRRAQFRTRRPGRSIAAPAPELAPAEMTITAAGWPAAATVEFMDEALRRLAAYAQASDTLMPPLAAVELHDDMLTLHLSAPTDLPAPWHGTPDRAHWSCSTATEAEDLGPATGWVEAPYQVLVTIGQSDAGDLWLLNCEELGTLNIIGDQTRGRDFARHLAAQLAVNPWSRSVTVDCIGVAEEAAPLGERIRYHTSGQPGTRVTAEVLAEAVAMVDRVNGHDTDVTTGRTGQVDDDVWPARMLLVDAASEDPEALTELLRLVDEQRGRTGTSIVVTGDRAGTPGPVLAVTPTGRVGLEQQGLDLVAVRLTSDEATGCGLLYAQSENLEDVDVPVDETATEGWEAYADQAGSLRREHTLPRNAPRHVVGEPVTTLLEASDEDYLREAPVVREDLEAIAPKVPARVRAEVEGADPTLDQDLTDWFDRSSPRPKLSLLGAVTLRTHGKPRDKYQALCIEIAAFLALRRRSGATRDELQDAIGWNDPAKVRKYVNLVREWLGSDPETGDPYLPHADKTPAAKARGIKVYQAGPGLLVDLDLFKRQVLRGQARGGAQGLADLARALELISGHPFTHLREGGWSWLFKGERHDHYVTKAIADVALTVVTGCLEKGDLRQARAAAEVARIAVPEEEVAQLCMVRVEHAEGNRTEAERILIQDVCNRSDDGEAPTDLPERTAEIIRNHEWLAS</sequence>
<organism evidence="4 5">
    <name type="scientific">Nocardioides immobilis</name>
    <dbReference type="NCBI Taxonomy" id="2049295"/>
    <lineage>
        <taxon>Bacteria</taxon>
        <taxon>Bacillati</taxon>
        <taxon>Actinomycetota</taxon>
        <taxon>Actinomycetes</taxon>
        <taxon>Propionibacteriales</taxon>
        <taxon>Nocardioidaceae</taxon>
        <taxon>Nocardioides</taxon>
    </lineage>
</organism>
<protein>
    <submittedName>
        <fullName evidence="4">LysM peptidoglycan-binding domain-containing protein</fullName>
    </submittedName>
</protein>
<reference evidence="4 5" key="1">
    <citation type="submission" date="2018-09" db="EMBL/GenBank/DDBJ databases">
        <title>Genome sequencing of Nocardioides immobilis CCTCC AB 2017083 for comparison to Nocardioides silvaticus.</title>
        <authorList>
            <person name="Li C."/>
            <person name="Wang G."/>
        </authorList>
    </citation>
    <scope>NUCLEOTIDE SEQUENCE [LARGE SCALE GENOMIC DNA]</scope>
    <source>
        <strain evidence="4 5">CCTCC AB 2017083</strain>
    </source>
</reference>
<keyword evidence="2" id="KW-1133">Transmembrane helix</keyword>
<dbReference type="Proteomes" id="UP000283644">
    <property type="component" value="Unassembled WGS sequence"/>
</dbReference>
<dbReference type="InterPro" id="IPR052196">
    <property type="entry name" value="Bact_Kbp"/>
</dbReference>